<evidence type="ECO:0000313" key="1">
    <source>
        <dbReference type="EMBL" id="EMP27880.1"/>
    </source>
</evidence>
<evidence type="ECO:0000313" key="2">
    <source>
        <dbReference type="Proteomes" id="UP000031443"/>
    </source>
</evidence>
<name>M7AXT9_CHEMY</name>
<reference evidence="2" key="1">
    <citation type="journal article" date="2013" name="Nat. Genet.">
        <title>The draft genomes of soft-shell turtle and green sea turtle yield insights into the development and evolution of the turtle-specific body plan.</title>
        <authorList>
            <person name="Wang Z."/>
            <person name="Pascual-Anaya J."/>
            <person name="Zadissa A."/>
            <person name="Li W."/>
            <person name="Niimura Y."/>
            <person name="Huang Z."/>
            <person name="Li C."/>
            <person name="White S."/>
            <person name="Xiong Z."/>
            <person name="Fang D."/>
            <person name="Wang B."/>
            <person name="Ming Y."/>
            <person name="Chen Y."/>
            <person name="Zheng Y."/>
            <person name="Kuraku S."/>
            <person name="Pignatelli M."/>
            <person name="Herrero J."/>
            <person name="Beal K."/>
            <person name="Nozawa M."/>
            <person name="Li Q."/>
            <person name="Wang J."/>
            <person name="Zhang H."/>
            <person name="Yu L."/>
            <person name="Shigenobu S."/>
            <person name="Wang J."/>
            <person name="Liu J."/>
            <person name="Flicek P."/>
            <person name="Searle S."/>
            <person name="Wang J."/>
            <person name="Kuratani S."/>
            <person name="Yin Y."/>
            <person name="Aken B."/>
            <person name="Zhang G."/>
            <person name="Irie N."/>
        </authorList>
    </citation>
    <scope>NUCLEOTIDE SEQUENCE [LARGE SCALE GENOMIC DNA]</scope>
</reference>
<dbReference type="EMBL" id="KB566449">
    <property type="protein sequence ID" value="EMP27880.1"/>
    <property type="molecule type" value="Genomic_DNA"/>
</dbReference>
<dbReference type="AlphaFoldDB" id="M7AXT9"/>
<protein>
    <submittedName>
        <fullName evidence="1">Uncharacterized protein</fullName>
    </submittedName>
</protein>
<keyword evidence="2" id="KW-1185">Reference proteome</keyword>
<organism evidence="1 2">
    <name type="scientific">Chelonia mydas</name>
    <name type="common">Green sea-turtle</name>
    <name type="synonym">Chelonia agassizi</name>
    <dbReference type="NCBI Taxonomy" id="8469"/>
    <lineage>
        <taxon>Eukaryota</taxon>
        <taxon>Metazoa</taxon>
        <taxon>Chordata</taxon>
        <taxon>Craniata</taxon>
        <taxon>Vertebrata</taxon>
        <taxon>Euteleostomi</taxon>
        <taxon>Archelosauria</taxon>
        <taxon>Testudinata</taxon>
        <taxon>Testudines</taxon>
        <taxon>Cryptodira</taxon>
        <taxon>Durocryptodira</taxon>
        <taxon>Americhelydia</taxon>
        <taxon>Chelonioidea</taxon>
        <taxon>Cheloniidae</taxon>
        <taxon>Chelonia</taxon>
    </lineage>
</organism>
<gene>
    <name evidence="1" type="ORF">UY3_15008</name>
</gene>
<accession>M7AXT9</accession>
<dbReference type="Proteomes" id="UP000031443">
    <property type="component" value="Unassembled WGS sequence"/>
</dbReference>
<sequence length="169" mass="19370">MDVEAGVTDWGLLFSLRAEKPFVCWAWKFCLQFGWRLKLRLQHGSARKSTLAREIETWNAYSVTVKKQTCGMTYNDKYDLGSGTTFLRANKCLPKSERDKVWNMFSEVLKEKYSDAETTEPEPPKEKINLLLVASDSDDENEHAMGCIALDRYQAELVINMFPGMVVEA</sequence>
<proteinExistence type="predicted"/>